<protein>
    <recommendedName>
        <fullName evidence="3">O-antigen polymerase</fullName>
    </recommendedName>
</protein>
<sequence length="401" mass="45515">MLFNKFKLTNLWLLVAFIFAALAISPIFIVSRTRSIIFIFCFFILVIIMSRRKKLPSFTAQIFYLSFLLSSSISAMYWGNFKYMFYPLILIMGISIIKVSKNNEIISLVKIITLFFVFLLSGALIAFVFGLLGGEPFFSFPNPDGRPNFFYPFSLSNANYLVVQPSGIYDEPGAFSFFICSLAASRHILRMNKSVTWFILGLGMVTLSFAHVAYMSIHILSEIIEKSRNMKILWRVIVSVFLVTLLISAASSEIQNKIYARFLYRFTYSDISGLAGLETRYNLTNAGIEMIQKGGVKTLLFGIDPNILEKEGTKAADAPLGPIEQGGLLVSWPHYLIMLSLLTISIFAIFKNDHKRYFICLGIAALLLQRPVSMATSYSFWSVLPIFLYFSKTKIDIYLQR</sequence>
<accession>A0AAU8J704</accession>
<evidence type="ECO:0008006" key="3">
    <source>
        <dbReference type="Google" id="ProtNLM"/>
    </source>
</evidence>
<organism evidence="2">
    <name type="scientific">Planktothricoides raciborskii GIHE-MW2</name>
    <dbReference type="NCBI Taxonomy" id="2792601"/>
    <lineage>
        <taxon>Bacteria</taxon>
        <taxon>Bacillati</taxon>
        <taxon>Cyanobacteriota</taxon>
        <taxon>Cyanophyceae</taxon>
        <taxon>Oscillatoriophycideae</taxon>
        <taxon>Oscillatoriales</taxon>
        <taxon>Oscillatoriaceae</taxon>
        <taxon>Planktothricoides</taxon>
    </lineage>
</organism>
<keyword evidence="1" id="KW-0472">Membrane</keyword>
<keyword evidence="1" id="KW-0812">Transmembrane</keyword>
<keyword evidence="1" id="KW-1133">Transmembrane helix</keyword>
<gene>
    <name evidence="2" type="ORF">ABWT76_003538</name>
</gene>
<feature type="transmembrane region" description="Helical" evidence="1">
    <location>
        <begin position="232"/>
        <end position="251"/>
    </location>
</feature>
<dbReference type="RefSeq" id="WP_354634710.1">
    <property type="nucleotide sequence ID" value="NZ_CP159837.1"/>
</dbReference>
<evidence type="ECO:0000313" key="2">
    <source>
        <dbReference type="EMBL" id="XCM34895.1"/>
    </source>
</evidence>
<proteinExistence type="predicted"/>
<feature type="transmembrane region" description="Helical" evidence="1">
    <location>
        <begin position="84"/>
        <end position="100"/>
    </location>
</feature>
<feature type="transmembrane region" description="Helical" evidence="1">
    <location>
        <begin position="112"/>
        <end position="132"/>
    </location>
</feature>
<evidence type="ECO:0000256" key="1">
    <source>
        <dbReference type="SAM" id="Phobius"/>
    </source>
</evidence>
<feature type="transmembrane region" description="Helical" evidence="1">
    <location>
        <begin position="195"/>
        <end position="220"/>
    </location>
</feature>
<reference evidence="2" key="1">
    <citation type="submission" date="2024-07" db="EMBL/GenBank/DDBJ databases">
        <authorList>
            <person name="Kim Y.J."/>
            <person name="Jeong J.Y."/>
        </authorList>
    </citation>
    <scope>NUCLEOTIDE SEQUENCE</scope>
    <source>
        <strain evidence="2">GIHE-MW2</strain>
    </source>
</reference>
<dbReference type="EMBL" id="CP159837">
    <property type="protein sequence ID" value="XCM34895.1"/>
    <property type="molecule type" value="Genomic_DNA"/>
</dbReference>
<feature type="transmembrane region" description="Helical" evidence="1">
    <location>
        <begin position="33"/>
        <end position="50"/>
    </location>
</feature>
<feature type="transmembrane region" description="Helical" evidence="1">
    <location>
        <begin position="62"/>
        <end position="78"/>
    </location>
</feature>
<dbReference type="AlphaFoldDB" id="A0AAU8J704"/>
<feature type="transmembrane region" description="Helical" evidence="1">
    <location>
        <begin position="332"/>
        <end position="350"/>
    </location>
</feature>
<name>A0AAU8J704_9CYAN</name>